<evidence type="ECO:0000313" key="2">
    <source>
        <dbReference type="Proteomes" id="UP000621210"/>
    </source>
</evidence>
<accession>A0A926KZY3</accession>
<dbReference type="Proteomes" id="UP000621210">
    <property type="component" value="Unassembled WGS sequence"/>
</dbReference>
<dbReference type="AlphaFoldDB" id="A0A926KZY3"/>
<evidence type="ECO:0000313" key="1">
    <source>
        <dbReference type="EMBL" id="MBD0417852.1"/>
    </source>
</evidence>
<keyword evidence="2" id="KW-1185">Reference proteome</keyword>
<comment type="caution">
    <text evidence="1">The sequence shown here is derived from an EMBL/GenBank/DDBJ whole genome shotgun (WGS) entry which is preliminary data.</text>
</comment>
<gene>
    <name evidence="1" type="ORF">H0H10_01420</name>
</gene>
<proteinExistence type="predicted"/>
<reference evidence="1" key="1">
    <citation type="submission" date="2020-09" db="EMBL/GenBank/DDBJ databases">
        <title>Streptomyces grisecoloratus sp. nov., isolated from cotton soil.</title>
        <authorList>
            <person name="Xing L."/>
        </authorList>
    </citation>
    <scope>NUCLEOTIDE SEQUENCE</scope>
    <source>
        <strain evidence="1">TRM S81-3</strain>
    </source>
</reference>
<protein>
    <submittedName>
        <fullName evidence="1">Uncharacterized protein</fullName>
    </submittedName>
</protein>
<organism evidence="1 2">
    <name type="scientific">Streptomyces griseicoloratus</name>
    <dbReference type="NCBI Taxonomy" id="2752516"/>
    <lineage>
        <taxon>Bacteria</taxon>
        <taxon>Bacillati</taxon>
        <taxon>Actinomycetota</taxon>
        <taxon>Actinomycetes</taxon>
        <taxon>Kitasatosporales</taxon>
        <taxon>Streptomycetaceae</taxon>
        <taxon>Streptomyces</taxon>
    </lineage>
</organism>
<dbReference type="RefSeq" id="WP_188178934.1">
    <property type="nucleotide sequence ID" value="NZ_JACVQF010000036.1"/>
</dbReference>
<reference evidence="1" key="2">
    <citation type="submission" date="2020-09" db="EMBL/GenBank/DDBJ databases">
        <authorList>
            <person name="Luo X."/>
        </authorList>
    </citation>
    <scope>NUCLEOTIDE SEQUENCE</scope>
    <source>
        <strain evidence="1">TRM S81-3</strain>
    </source>
</reference>
<dbReference type="EMBL" id="JACVQF010000036">
    <property type="protein sequence ID" value="MBD0417852.1"/>
    <property type="molecule type" value="Genomic_DNA"/>
</dbReference>
<sequence length="60" mass="5815">MFAEHGLAGARIDRTGCPPAAPVGSIAAAASIGSVAGSSTAVVEALGGTFNAELIEMQDV</sequence>
<name>A0A926KZY3_9ACTN</name>